<dbReference type="Pfam" id="PF00702">
    <property type="entry name" value="Hydrolase"/>
    <property type="match status" value="1"/>
</dbReference>
<dbReference type="InterPro" id="IPR051600">
    <property type="entry name" value="Beta-PGM-like"/>
</dbReference>
<evidence type="ECO:0000256" key="5">
    <source>
        <dbReference type="ARBA" id="ARBA00023235"/>
    </source>
</evidence>
<dbReference type="InterPro" id="IPR010972">
    <property type="entry name" value="Beta-PGM"/>
</dbReference>
<dbReference type="Gene3D" id="1.10.150.240">
    <property type="entry name" value="Putative phosphatase, domain 2"/>
    <property type="match status" value="1"/>
</dbReference>
<evidence type="ECO:0000256" key="7">
    <source>
        <dbReference type="ARBA" id="ARBA00044926"/>
    </source>
</evidence>
<dbReference type="InterPro" id="IPR023214">
    <property type="entry name" value="HAD_sf"/>
</dbReference>
<keyword evidence="6" id="KW-0119">Carbohydrate metabolism</keyword>
<organism evidence="14 15">
    <name type="scientific">Nitrospirillum viridazoti CBAmc</name>
    <dbReference type="NCBI Taxonomy" id="1441467"/>
    <lineage>
        <taxon>Bacteria</taxon>
        <taxon>Pseudomonadati</taxon>
        <taxon>Pseudomonadota</taxon>
        <taxon>Alphaproteobacteria</taxon>
        <taxon>Rhodospirillales</taxon>
        <taxon>Azospirillaceae</taxon>
        <taxon>Nitrospirillum</taxon>
        <taxon>Nitrospirillum viridazoti</taxon>
    </lineage>
</organism>
<feature type="binding site" evidence="11">
    <location>
        <position position="150"/>
    </location>
    <ligand>
        <name>substrate</name>
    </ligand>
</feature>
<dbReference type="SFLD" id="SFLDS00003">
    <property type="entry name" value="Haloacid_Dehalogenase"/>
    <property type="match status" value="1"/>
</dbReference>
<dbReference type="InterPro" id="IPR010976">
    <property type="entry name" value="B-phosphoglucomutase_hydrolase"/>
</dbReference>
<dbReference type="InterPro" id="IPR036412">
    <property type="entry name" value="HAD-like_sf"/>
</dbReference>
<protein>
    <recommendedName>
        <fullName evidence="9">Beta-phosphoglucomutase</fullName>
        <ecNumber evidence="8">5.4.2.6</ecNumber>
    </recommendedName>
</protein>
<sequence length="218" mass="23226">MPRFDAVLFDLDGVLADTAHIHFAAWRRLAEELGIHLEPAFEEKLKGVDRMGSLELILAHGGPEGSVTRTAEEKRVLAERKNGYYTAAIAEQTPDDLLPGARRVLEEVRAAGLKIALASASRNAPPLLQQLGIAPLIDAIADPAAVKAPKPAPDLFLEAARLVGAVPERCLGIEDSVAGIISIKDAGMVAVGIGDPTVLTRADYVVPTTEQFHIGDFL</sequence>
<comment type="cofactor">
    <cofactor evidence="12">
        <name>Mg(2+)</name>
        <dbReference type="ChEBI" id="CHEBI:18420"/>
    </cofactor>
    <text evidence="12">Binds 2 magnesium ions per subunit.</text>
</comment>
<evidence type="ECO:0000256" key="10">
    <source>
        <dbReference type="PIRSR" id="PIRSR610972-1"/>
    </source>
</evidence>
<dbReference type="InterPro" id="IPR006439">
    <property type="entry name" value="HAD-SF_hydro_IA"/>
</dbReference>
<evidence type="ECO:0000256" key="4">
    <source>
        <dbReference type="ARBA" id="ARBA00022842"/>
    </source>
</evidence>
<gene>
    <name evidence="14" type="primary">pgmB</name>
    <name evidence="14" type="ORF">Y958_22105</name>
</gene>
<feature type="active site" description="Proton donor/acceptor" evidence="10">
    <location>
        <position position="10"/>
    </location>
</feature>
<dbReference type="SFLD" id="SFLDG01129">
    <property type="entry name" value="C1.5:_HAD__Beta-PGM__Phosphata"/>
    <property type="match status" value="1"/>
</dbReference>
<feature type="binding site" evidence="11">
    <location>
        <begin position="119"/>
        <end position="123"/>
    </location>
    <ligand>
        <name>substrate</name>
    </ligand>
</feature>
<dbReference type="RefSeq" id="WP_088874167.1">
    <property type="nucleotide sequence ID" value="NZ_CP022112.1"/>
</dbReference>
<comment type="catalytic activity">
    <reaction evidence="7">
        <text>beta-D-glucose 1-phosphate = beta-D-glucose 6-phosphate</text>
        <dbReference type="Rhea" id="RHEA:20113"/>
        <dbReference type="ChEBI" id="CHEBI:57684"/>
        <dbReference type="ChEBI" id="CHEBI:58247"/>
        <dbReference type="EC" id="5.4.2.6"/>
    </reaction>
</comment>
<dbReference type="GO" id="GO:0005975">
    <property type="term" value="P:carbohydrate metabolic process"/>
    <property type="evidence" value="ECO:0007669"/>
    <property type="project" value="InterPro"/>
</dbReference>
<dbReference type="PANTHER" id="PTHR46193">
    <property type="entry name" value="6-PHOSPHOGLUCONATE PHOSPHATASE"/>
    <property type="match status" value="1"/>
</dbReference>
<keyword evidence="5" id="KW-0413">Isomerase</keyword>
<keyword evidence="4 12" id="KW-0460">Magnesium</keyword>
<feature type="binding site" evidence="11">
    <location>
        <position position="53"/>
    </location>
    <ligand>
        <name>substrate</name>
    </ligand>
</feature>
<dbReference type="CDD" id="cd02598">
    <property type="entry name" value="HAD_BPGM"/>
    <property type="match status" value="1"/>
</dbReference>
<feature type="site" description="Important for catalytic activity and assists the phosphoryl transfer reaction to Asp8 by balancing charge and orienting the reacting groups" evidence="13">
    <location>
        <position position="119"/>
    </location>
</feature>
<dbReference type="SUPFAM" id="SSF56784">
    <property type="entry name" value="HAD-like"/>
    <property type="match status" value="1"/>
</dbReference>
<dbReference type="NCBIfam" id="TIGR02009">
    <property type="entry name" value="PGMB-YQAB-SF"/>
    <property type="match status" value="1"/>
</dbReference>
<comment type="similarity">
    <text evidence="1">Belongs to the HAD-like hydrolase superfamily. CbbY/CbbZ/Gph/YieH family.</text>
</comment>
<feature type="binding site" evidence="12">
    <location>
        <position position="175"/>
    </location>
    <ligand>
        <name>Mg(2+)</name>
        <dbReference type="ChEBI" id="CHEBI:18420"/>
    </ligand>
</feature>
<evidence type="ECO:0000256" key="9">
    <source>
        <dbReference type="ARBA" id="ARBA00044991"/>
    </source>
</evidence>
<dbReference type="GO" id="GO:0000287">
    <property type="term" value="F:magnesium ion binding"/>
    <property type="evidence" value="ECO:0007669"/>
    <property type="project" value="InterPro"/>
</dbReference>
<dbReference type="KEGG" id="nao:Y958_22105"/>
<dbReference type="Proteomes" id="UP000197153">
    <property type="component" value="Chromosome 3"/>
</dbReference>
<keyword evidence="2" id="KW-0597">Phosphoprotein</keyword>
<dbReference type="NCBIfam" id="TIGR01990">
    <property type="entry name" value="bPGM"/>
    <property type="match status" value="1"/>
</dbReference>
<feature type="binding site" evidence="12">
    <location>
        <position position="174"/>
    </location>
    <ligand>
        <name>Mg(2+)</name>
        <dbReference type="ChEBI" id="CHEBI:18420"/>
    </ligand>
</feature>
<feature type="site" description="Important for catalytic activity and assists the phosphoryl transfer reaction to Asp8 by balancing charge and orienting the reacting groups" evidence="13">
    <location>
        <position position="150"/>
    </location>
</feature>
<reference evidence="14 15" key="1">
    <citation type="submission" date="2017-06" db="EMBL/GenBank/DDBJ databases">
        <title>Complete genome sequence of Nitrospirillum amazonense strain CBAmC, an endophytic nitrogen-fixing and plant growth-promoting bacterium, isolated from sugarcane.</title>
        <authorList>
            <person name="Schwab S."/>
            <person name="dos Santos Teixeira K.R."/>
            <person name="Simoes Araujo J.L."/>
            <person name="Soares Vidal M."/>
            <person name="Borges de Freitas H.R."/>
            <person name="Rivello Crivelaro A.L."/>
            <person name="Bueno de Camargo Nunes A."/>
            <person name="dos Santos C.M."/>
            <person name="Palmeira da Silva Rosa D."/>
            <person name="da Silva Padilha D."/>
            <person name="da Silva E."/>
            <person name="Araujo Terra L."/>
            <person name="Soares Mendes V."/>
            <person name="Farinelli L."/>
            <person name="Magalhaes Cruz L."/>
            <person name="Baldani J.I."/>
        </authorList>
    </citation>
    <scope>NUCLEOTIDE SEQUENCE [LARGE SCALE GENOMIC DNA]</scope>
    <source>
        <strain evidence="14 15">CBAmC</strain>
    </source>
</reference>
<evidence type="ECO:0000313" key="15">
    <source>
        <dbReference type="Proteomes" id="UP000197153"/>
    </source>
</evidence>
<dbReference type="GO" id="GO:0008801">
    <property type="term" value="F:beta-phosphoglucomutase activity"/>
    <property type="evidence" value="ECO:0007669"/>
    <property type="project" value="UniProtKB-EC"/>
</dbReference>
<evidence type="ECO:0000256" key="12">
    <source>
        <dbReference type="PIRSR" id="PIRSR610972-3"/>
    </source>
</evidence>
<evidence type="ECO:0000256" key="1">
    <source>
        <dbReference type="ARBA" id="ARBA00006171"/>
    </source>
</evidence>
<feature type="binding site" evidence="11">
    <location>
        <position position="81"/>
    </location>
    <ligand>
        <name>substrate</name>
    </ligand>
</feature>
<feature type="binding site" evidence="11">
    <location>
        <begin position="45"/>
        <end position="50"/>
    </location>
    <ligand>
        <name>substrate</name>
    </ligand>
</feature>
<evidence type="ECO:0000256" key="11">
    <source>
        <dbReference type="PIRSR" id="PIRSR610972-2"/>
    </source>
</evidence>
<evidence type="ECO:0000256" key="6">
    <source>
        <dbReference type="ARBA" id="ARBA00023277"/>
    </source>
</evidence>
<evidence type="ECO:0000256" key="3">
    <source>
        <dbReference type="ARBA" id="ARBA00022723"/>
    </source>
</evidence>
<name>A0A248JYS7_9PROT</name>
<dbReference type="NCBIfam" id="TIGR01509">
    <property type="entry name" value="HAD-SF-IA-v3"/>
    <property type="match status" value="1"/>
</dbReference>
<dbReference type="InterPro" id="IPR023198">
    <property type="entry name" value="PGP-like_dom2"/>
</dbReference>
<accession>A0A248JYS7</accession>
<dbReference type="EC" id="5.4.2.6" evidence="8"/>
<keyword evidence="3 12" id="KW-0479">Metal-binding</keyword>
<evidence type="ECO:0000256" key="8">
    <source>
        <dbReference type="ARBA" id="ARBA00044968"/>
    </source>
</evidence>
<evidence type="ECO:0000313" key="14">
    <source>
        <dbReference type="EMBL" id="ASG23690.1"/>
    </source>
</evidence>
<keyword evidence="15" id="KW-1185">Reference proteome</keyword>
<feature type="binding site" evidence="11">
    <location>
        <position position="26"/>
    </location>
    <ligand>
        <name>substrate</name>
    </ligand>
</feature>
<dbReference type="EMBL" id="CP022112">
    <property type="protein sequence ID" value="ASG23690.1"/>
    <property type="molecule type" value="Genomic_DNA"/>
</dbReference>
<evidence type="ECO:0000256" key="2">
    <source>
        <dbReference type="ARBA" id="ARBA00022553"/>
    </source>
</evidence>
<evidence type="ECO:0000256" key="13">
    <source>
        <dbReference type="PIRSR" id="PIRSR610972-4"/>
    </source>
</evidence>
<proteinExistence type="inferred from homology"/>
<dbReference type="SFLD" id="SFLDG01135">
    <property type="entry name" value="C1.5.6:_HAD__Beta-PGM__Phospha"/>
    <property type="match status" value="1"/>
</dbReference>
<dbReference type="Gene3D" id="3.40.50.1000">
    <property type="entry name" value="HAD superfamily/HAD-like"/>
    <property type="match status" value="1"/>
</dbReference>
<dbReference type="AlphaFoldDB" id="A0A248JYS7"/>
<feature type="binding site" evidence="12">
    <location>
        <position position="10"/>
    </location>
    <ligand>
        <name>Mg(2+)</name>
        <dbReference type="ChEBI" id="CHEBI:18420"/>
    </ligand>
</feature>
<dbReference type="PANTHER" id="PTHR46193:SF18">
    <property type="entry name" value="HEXITOL PHOSPHATASE B"/>
    <property type="match status" value="1"/>
</dbReference>
<feature type="binding site" evidence="12">
    <location>
        <position position="12"/>
    </location>
    <ligand>
        <name>Mg(2+)</name>
        <dbReference type="ChEBI" id="CHEBI:18420"/>
    </ligand>
</feature>
<feature type="active site" description="Proton donor/acceptor" evidence="10">
    <location>
        <position position="12"/>
    </location>
</feature>
<feature type="binding site" evidence="11">
    <location>
        <begin position="10"/>
        <end position="12"/>
    </location>
    <ligand>
        <name>substrate</name>
    </ligand>
</feature>